<organism evidence="2">
    <name type="scientific">Thermosporothrix sp. COM3</name>
    <dbReference type="NCBI Taxonomy" id="2490863"/>
    <lineage>
        <taxon>Bacteria</taxon>
        <taxon>Bacillati</taxon>
        <taxon>Chloroflexota</taxon>
        <taxon>Ktedonobacteria</taxon>
        <taxon>Ktedonobacterales</taxon>
        <taxon>Thermosporotrichaceae</taxon>
        <taxon>Thermosporothrix</taxon>
    </lineage>
</organism>
<protein>
    <submittedName>
        <fullName evidence="2">Uncharacterized protein</fullName>
    </submittedName>
</protein>
<evidence type="ECO:0000313" key="2">
    <source>
        <dbReference type="EMBL" id="BBH86865.1"/>
    </source>
</evidence>
<reference evidence="2" key="1">
    <citation type="submission" date="2018-12" db="EMBL/GenBank/DDBJ databases">
        <title>Novel natural products biosynthetic potential of the class Ktedonobacteria.</title>
        <authorList>
            <person name="Zheng Y."/>
            <person name="Saitou A."/>
            <person name="Wang C.M."/>
            <person name="Toyoda A."/>
            <person name="Minakuchi Y."/>
            <person name="Sekiguchi Y."/>
            <person name="Ueda K."/>
            <person name="Takano H."/>
            <person name="Sakai Y."/>
            <person name="Yokota A."/>
            <person name="Yabe S."/>
        </authorList>
    </citation>
    <scope>NUCLEOTIDE SEQUENCE</scope>
    <source>
        <strain evidence="2">COM3</strain>
    </source>
</reference>
<dbReference type="EMBL" id="AP019376">
    <property type="protein sequence ID" value="BBH86865.1"/>
    <property type="molecule type" value="Genomic_DNA"/>
</dbReference>
<dbReference type="AlphaFoldDB" id="A0A455SL16"/>
<feature type="region of interest" description="Disordered" evidence="1">
    <location>
        <begin position="61"/>
        <end position="88"/>
    </location>
</feature>
<evidence type="ECO:0000256" key="1">
    <source>
        <dbReference type="SAM" id="MobiDB-lite"/>
    </source>
</evidence>
<name>A0A455SL16_9CHLR</name>
<proteinExistence type="predicted"/>
<gene>
    <name evidence="2" type="ORF">KTC_16160</name>
</gene>
<sequence>MKNERSADDGARAIYRPVESECSIREQAGAAVLAGRATQAVLTQPAHPQLEMLEIICNRSPNQNNTDPLRRIARSPVPVEAHERSGLS</sequence>
<accession>A0A455SL16</accession>